<dbReference type="AlphaFoldDB" id="A0A094LP05"/>
<organism evidence="1 2">
    <name type="scientific">Shewanella mangrovi</name>
    <dbReference type="NCBI Taxonomy" id="1515746"/>
    <lineage>
        <taxon>Bacteria</taxon>
        <taxon>Pseudomonadati</taxon>
        <taxon>Pseudomonadota</taxon>
        <taxon>Gammaproteobacteria</taxon>
        <taxon>Alteromonadales</taxon>
        <taxon>Shewanellaceae</taxon>
        <taxon>Shewanella</taxon>
    </lineage>
</organism>
<name>A0A094LP05_9GAMM</name>
<dbReference type="Pfam" id="PF19570">
    <property type="entry name" value="DUF6088"/>
    <property type="match status" value="1"/>
</dbReference>
<dbReference type="EMBL" id="JPEO01000011">
    <property type="protein sequence ID" value="KFZ36838.1"/>
    <property type="molecule type" value="Genomic_DNA"/>
</dbReference>
<sequence>MSVAELVSARVQRMQKGSPFPIENFYSLGSVTSVQKALSRLTQKGILVRVAKGMYARPKPLKNLPSVKMTAKAEDVAVVWAKVKGYKLVPQGLEAAYRLGLQTQAPVKTVYWTSGPSREFKIGNQLVMVIHTSDTKLRWASQPIGAFYRGLLTLSAEHTSIEKLKTAIGRLELNASQAIPVLQKLKLVPQLRQWQNKLQQVQQELLS</sequence>
<reference evidence="1 2" key="1">
    <citation type="submission" date="2014-06" db="EMBL/GenBank/DDBJ databases">
        <title>Shewanella sp. YQH10.</title>
        <authorList>
            <person name="Liu Y."/>
            <person name="Zeng R."/>
        </authorList>
    </citation>
    <scope>NUCLEOTIDE SEQUENCE [LARGE SCALE GENOMIC DNA]</scope>
    <source>
        <strain evidence="1 2">YQH10</strain>
    </source>
</reference>
<dbReference type="OrthoDB" id="3181392at2"/>
<gene>
    <name evidence="1" type="ORF">HR45_13610</name>
</gene>
<dbReference type="eggNOG" id="COG2188">
    <property type="taxonomic scope" value="Bacteria"/>
</dbReference>
<evidence type="ECO:0000313" key="1">
    <source>
        <dbReference type="EMBL" id="KFZ36838.1"/>
    </source>
</evidence>
<accession>A0A094LP05</accession>
<comment type="caution">
    <text evidence="1">The sequence shown here is derived from an EMBL/GenBank/DDBJ whole genome shotgun (WGS) entry which is preliminary data.</text>
</comment>
<keyword evidence="2" id="KW-1185">Reference proteome</keyword>
<evidence type="ECO:0008006" key="3">
    <source>
        <dbReference type="Google" id="ProtNLM"/>
    </source>
</evidence>
<proteinExistence type="predicted"/>
<protein>
    <recommendedName>
        <fullName evidence="3">Transcriptional regulator, AbiEi antitoxin, Type IV TA system</fullName>
    </recommendedName>
</protein>
<dbReference type="Proteomes" id="UP000029264">
    <property type="component" value="Unassembled WGS sequence"/>
</dbReference>
<dbReference type="InterPro" id="IPR045738">
    <property type="entry name" value="DUF6088"/>
</dbReference>
<evidence type="ECO:0000313" key="2">
    <source>
        <dbReference type="Proteomes" id="UP000029264"/>
    </source>
</evidence>